<keyword evidence="3 4" id="KW-0732">Signal</keyword>
<feature type="chain" id="PRO_5045712306" evidence="4">
    <location>
        <begin position="23"/>
        <end position="417"/>
    </location>
</feature>
<name>A0ABP8CXR2_9ACTN</name>
<evidence type="ECO:0000256" key="3">
    <source>
        <dbReference type="ARBA" id="ARBA00022729"/>
    </source>
</evidence>
<protein>
    <submittedName>
        <fullName evidence="5">Sugar ABC transporter substrate-binding protein</fullName>
    </submittedName>
</protein>
<organism evidence="5 6">
    <name type="scientific">Dactylosporangium darangshiense</name>
    <dbReference type="NCBI Taxonomy" id="579108"/>
    <lineage>
        <taxon>Bacteria</taxon>
        <taxon>Bacillati</taxon>
        <taxon>Actinomycetota</taxon>
        <taxon>Actinomycetes</taxon>
        <taxon>Micromonosporales</taxon>
        <taxon>Micromonosporaceae</taxon>
        <taxon>Dactylosporangium</taxon>
    </lineage>
</organism>
<comment type="caution">
    <text evidence="5">The sequence shown here is derived from an EMBL/GenBank/DDBJ whole genome shotgun (WGS) entry which is preliminary data.</text>
</comment>
<evidence type="ECO:0000256" key="2">
    <source>
        <dbReference type="ARBA" id="ARBA00022448"/>
    </source>
</evidence>
<dbReference type="Pfam" id="PF13416">
    <property type="entry name" value="SBP_bac_8"/>
    <property type="match status" value="1"/>
</dbReference>
<keyword evidence="6" id="KW-1185">Reference proteome</keyword>
<dbReference type="RefSeq" id="WP_345121462.1">
    <property type="nucleotide sequence ID" value="NZ_BAABAT010000002.1"/>
</dbReference>
<dbReference type="PANTHER" id="PTHR30061">
    <property type="entry name" value="MALTOSE-BINDING PERIPLASMIC PROTEIN"/>
    <property type="match status" value="1"/>
</dbReference>
<accession>A0ABP8CXR2</accession>
<dbReference type="PROSITE" id="PS51257">
    <property type="entry name" value="PROKAR_LIPOPROTEIN"/>
    <property type="match status" value="1"/>
</dbReference>
<dbReference type="Proteomes" id="UP001500620">
    <property type="component" value="Unassembled WGS sequence"/>
</dbReference>
<dbReference type="SUPFAM" id="SSF53850">
    <property type="entry name" value="Periplasmic binding protein-like II"/>
    <property type="match status" value="1"/>
</dbReference>
<gene>
    <name evidence="5" type="ORF">GCM10022255_008770</name>
</gene>
<dbReference type="EMBL" id="BAABAT010000002">
    <property type="protein sequence ID" value="GAA4244699.1"/>
    <property type="molecule type" value="Genomic_DNA"/>
</dbReference>
<reference evidence="6" key="1">
    <citation type="journal article" date="2019" name="Int. J. Syst. Evol. Microbiol.">
        <title>The Global Catalogue of Microorganisms (GCM) 10K type strain sequencing project: providing services to taxonomists for standard genome sequencing and annotation.</title>
        <authorList>
            <consortium name="The Broad Institute Genomics Platform"/>
            <consortium name="The Broad Institute Genome Sequencing Center for Infectious Disease"/>
            <person name="Wu L."/>
            <person name="Ma J."/>
        </authorList>
    </citation>
    <scope>NUCLEOTIDE SEQUENCE [LARGE SCALE GENOMIC DNA]</scope>
    <source>
        <strain evidence="6">JCM 17441</strain>
    </source>
</reference>
<dbReference type="PANTHER" id="PTHR30061:SF50">
    <property type="entry name" value="MALTOSE_MALTODEXTRIN-BINDING PERIPLASMIC PROTEIN"/>
    <property type="match status" value="1"/>
</dbReference>
<dbReference type="Gene3D" id="3.40.190.10">
    <property type="entry name" value="Periplasmic binding protein-like II"/>
    <property type="match status" value="1"/>
</dbReference>
<comment type="similarity">
    <text evidence="1">Belongs to the bacterial solute-binding protein 1 family.</text>
</comment>
<evidence type="ECO:0000256" key="1">
    <source>
        <dbReference type="ARBA" id="ARBA00008520"/>
    </source>
</evidence>
<feature type="signal peptide" evidence="4">
    <location>
        <begin position="1"/>
        <end position="22"/>
    </location>
</feature>
<proteinExistence type="inferred from homology"/>
<dbReference type="InterPro" id="IPR006059">
    <property type="entry name" value="SBP"/>
</dbReference>
<evidence type="ECO:0000256" key="4">
    <source>
        <dbReference type="SAM" id="SignalP"/>
    </source>
</evidence>
<keyword evidence="2" id="KW-0813">Transport</keyword>
<evidence type="ECO:0000313" key="5">
    <source>
        <dbReference type="EMBL" id="GAA4244699.1"/>
    </source>
</evidence>
<evidence type="ECO:0000313" key="6">
    <source>
        <dbReference type="Proteomes" id="UP001500620"/>
    </source>
</evidence>
<sequence length="417" mass="44118">MRNARLARALVALVGAATLSLAACSSGSSSSGDTAGGSTTLTVWHYYNTDGQVQGLERLATAFEAKHPGVQVQFQYVPVEQMTTKAVTAAGAKTGPDVLVFGASGTYPLAQAGAIKPMDDWWSTYADAKQFPDGVLQKIDGKLYGVQGYVNLLGLWYNKDLLDQLGAQVPTTIPELQDVMAKAVKAGKQGITLTGKPGLESQWQGFPWFTSNGFTYGSAQAAPMAQTYAMLQDWIAKGYLSKEAASWDQVVPFQQFAAGSSVFAVNGNWQIAAAAQAKFKYGVAPLPITSQGGVLLGGEVQNVGAFSKHPDLAKQFLDDSFFSVDGELTLLDAFGSIPARADAAASAKISSDPILSVFGKIVQQQGRPSPSPQVPSKNVDKVETLVGNYWSKAISGQGKPDQLANELLDQLKPLLKG</sequence>